<evidence type="ECO:0000313" key="1">
    <source>
        <dbReference type="EMBL" id="QIH78747.1"/>
    </source>
</evidence>
<dbReference type="EMBL" id="CP047363">
    <property type="protein sequence ID" value="QIH78747.1"/>
    <property type="molecule type" value="Genomic_DNA"/>
</dbReference>
<protein>
    <submittedName>
        <fullName evidence="1">Uncharacterized protein</fullName>
    </submittedName>
</protein>
<evidence type="ECO:0000313" key="2">
    <source>
        <dbReference type="Proteomes" id="UP000501122"/>
    </source>
</evidence>
<proteinExistence type="predicted"/>
<name>A0AAE7C0D6_9STAP</name>
<dbReference type="AlphaFoldDB" id="A0AAE7C0D6"/>
<organism evidence="1 2">
    <name type="scientific">Macrococcoides canis</name>
    <dbReference type="NCBI Taxonomy" id="1855823"/>
    <lineage>
        <taxon>Bacteria</taxon>
        <taxon>Bacillati</taxon>
        <taxon>Bacillota</taxon>
        <taxon>Bacilli</taxon>
        <taxon>Bacillales</taxon>
        <taxon>Staphylococcaceae</taxon>
        <taxon>Macrococcoides</taxon>
    </lineage>
</organism>
<accession>A0AAE7C0D6</accession>
<reference evidence="1" key="1">
    <citation type="journal article" date="2020" name="Antimicrob. Agents Chemother.">
        <title>The novel macrolide resistance genes mef(D), msr(F) and msr(H) are present on resistance islands in Macrococcus canis, Macrococcus caseolyticus and Staphylococcus aureus.</title>
        <authorList>
            <person name="Schwendener S."/>
            <person name="Dona V."/>
            <person name="Perreten V."/>
        </authorList>
    </citation>
    <scope>NUCLEOTIDE SEQUENCE</scope>
    <source>
        <strain evidence="1">Epi0076A</strain>
    </source>
</reference>
<dbReference type="RefSeq" id="WP_164953653.1">
    <property type="nucleotide sequence ID" value="NZ_CP047363.1"/>
</dbReference>
<gene>
    <name evidence="1" type="ORF">GTN30_08670</name>
</gene>
<sequence length="451" mass="53425">MKITTERVQKVIPLLNETEHLYLSLLAANGNTINKDSIQTEYILPNLVEAGLVEASNGKVFEIETELINLYNTIHLQGAYELIKAPTEDEIAYESDMLKQHLNQYETQLEIETKINKMIETWSNQKLVSHLQTLRDEDIIGIIRFYQLEDQGDKLSNINVINNAFFKDFTMIQKMQKFMDFELQLNIENALQFNYDNFTYMKGATREIFAFSHEFNEILFIPKDVLEHFKKLKASGIMNPEIEKIKFYRGMMNLYGFVRLDFMQKVYKKVYRKEITVDTIKQDISTYFPNLVPNVKGNWVKHEIYSHQQMDLDVMFSNMEYYMPINAQQIYKYVQNSYVENMKLKEEVKVELKRNMKGEKIYSQQVEALFNEIVETFRVTDSFETAFEFVADLGARQMVSIVPTERLTQLLKTLYTEVRLWRIGGFKVIEMPEYKQQKKSRVVSYKKRKKK</sequence>
<dbReference type="Proteomes" id="UP000501122">
    <property type="component" value="Chromosome"/>
</dbReference>